<keyword evidence="3" id="KW-1185">Reference proteome</keyword>
<dbReference type="InterPro" id="IPR032710">
    <property type="entry name" value="NTF2-like_dom_sf"/>
</dbReference>
<accession>A0ABP7STV4</accession>
<gene>
    <name evidence="2" type="ORF">GCM10022384_69350</name>
</gene>
<evidence type="ECO:0000313" key="3">
    <source>
        <dbReference type="Proteomes" id="UP001500034"/>
    </source>
</evidence>
<sequence length="149" mass="16094">MEIRESEFESRARVAALLDRYLISLDQEELDAHWAADLFTADAVVAFPISRHEGIEGMADYHATALSAFAATMHLGSPAVVEVRDGTATLRANLMSTHVHHAAAPDGAPRLFTTGTSVRGGARRTALGWRLAELTFRLVWSQGSPPSPA</sequence>
<feature type="domain" description="SnoaL-like" evidence="1">
    <location>
        <begin position="7"/>
        <end position="134"/>
    </location>
</feature>
<dbReference type="SUPFAM" id="SSF54427">
    <property type="entry name" value="NTF2-like"/>
    <property type="match status" value="1"/>
</dbReference>
<dbReference type="Pfam" id="PF13577">
    <property type="entry name" value="SnoaL_4"/>
    <property type="match status" value="1"/>
</dbReference>
<dbReference type="RefSeq" id="WP_345597960.1">
    <property type="nucleotide sequence ID" value="NZ_BAABCQ010000292.1"/>
</dbReference>
<dbReference type="CDD" id="cd00531">
    <property type="entry name" value="NTF2_like"/>
    <property type="match status" value="1"/>
</dbReference>
<name>A0ABP7STV4_9ACTN</name>
<protein>
    <recommendedName>
        <fullName evidence="1">SnoaL-like domain-containing protein</fullName>
    </recommendedName>
</protein>
<dbReference type="InterPro" id="IPR037401">
    <property type="entry name" value="SnoaL-like"/>
</dbReference>
<evidence type="ECO:0000313" key="2">
    <source>
        <dbReference type="EMBL" id="GAA4016320.1"/>
    </source>
</evidence>
<dbReference type="Proteomes" id="UP001500034">
    <property type="component" value="Unassembled WGS sequence"/>
</dbReference>
<reference evidence="3" key="1">
    <citation type="journal article" date="2019" name="Int. J. Syst. Evol. Microbiol.">
        <title>The Global Catalogue of Microorganisms (GCM) 10K type strain sequencing project: providing services to taxonomists for standard genome sequencing and annotation.</title>
        <authorList>
            <consortium name="The Broad Institute Genomics Platform"/>
            <consortium name="The Broad Institute Genome Sequencing Center for Infectious Disease"/>
            <person name="Wu L."/>
            <person name="Ma J."/>
        </authorList>
    </citation>
    <scope>NUCLEOTIDE SEQUENCE [LARGE SCALE GENOMIC DNA]</scope>
    <source>
        <strain evidence="3">JCM 17027</strain>
    </source>
</reference>
<evidence type="ECO:0000259" key="1">
    <source>
        <dbReference type="Pfam" id="PF13577"/>
    </source>
</evidence>
<dbReference type="Gene3D" id="3.10.450.50">
    <property type="match status" value="1"/>
</dbReference>
<comment type="caution">
    <text evidence="2">The sequence shown here is derived from an EMBL/GenBank/DDBJ whole genome shotgun (WGS) entry which is preliminary data.</text>
</comment>
<dbReference type="EMBL" id="BAABCQ010000292">
    <property type="protein sequence ID" value="GAA4016320.1"/>
    <property type="molecule type" value="Genomic_DNA"/>
</dbReference>
<organism evidence="2 3">
    <name type="scientific">Streptomyces marokkonensis</name>
    <dbReference type="NCBI Taxonomy" id="324855"/>
    <lineage>
        <taxon>Bacteria</taxon>
        <taxon>Bacillati</taxon>
        <taxon>Actinomycetota</taxon>
        <taxon>Actinomycetes</taxon>
        <taxon>Kitasatosporales</taxon>
        <taxon>Streptomycetaceae</taxon>
        <taxon>Streptomyces</taxon>
    </lineage>
</organism>
<proteinExistence type="predicted"/>